<dbReference type="PANTHER" id="PTHR44259:SF113">
    <property type="entry name" value="OS06G0659700 PROTEIN"/>
    <property type="match status" value="1"/>
</dbReference>
<dbReference type="PANTHER" id="PTHR44259">
    <property type="entry name" value="OS07G0183000 PROTEIN-RELATED"/>
    <property type="match status" value="1"/>
</dbReference>
<dbReference type="EMBL" id="JANAVB010043220">
    <property type="protein sequence ID" value="KAJ6793026.1"/>
    <property type="molecule type" value="Genomic_DNA"/>
</dbReference>
<dbReference type="InterPro" id="IPR050942">
    <property type="entry name" value="F-box_BR-signaling"/>
</dbReference>
<reference evidence="2" key="2">
    <citation type="submission" date="2023-04" db="EMBL/GenBank/DDBJ databases">
        <authorList>
            <person name="Bruccoleri R.E."/>
            <person name="Oakeley E.J."/>
            <person name="Faust A.-M."/>
            <person name="Dessus-Babus S."/>
            <person name="Altorfer M."/>
            <person name="Burckhardt D."/>
            <person name="Oertli M."/>
            <person name="Naumann U."/>
            <person name="Petersen F."/>
            <person name="Wong J."/>
        </authorList>
    </citation>
    <scope>NUCLEOTIDE SEQUENCE</scope>
    <source>
        <strain evidence="2">GSM-AAB239-AS_SAM_17_03QT</strain>
        <tissue evidence="2">Leaf</tissue>
    </source>
</reference>
<sequence length="391" mass="42807">MQKEWQDLPSEIVRSVAERASGVDDFLRLGAVCRPWSEALTGFRPPLPGQFPWLVPTAKLTSSNDEEEEEIVLPVYSPNSHRVITFPVVPGCGGRGRSSRVVGCHRGWLVTVDNRLNLYVFNPVTGDRASFPSFYSLEGDVDARDVFFKKVALSSTPPSSSFTGGTSSSQVVVAAVVYCFMPENAYAVAFAEVGGDTRRCCWTGRIELPYLVSDVIFFRGNLFVLNIEGGYQIIEPPSGPKPPRLAVASQIPPMFCSRRSYFTFVSSPSSGGHLLAVVGTRRLGFLVIKYNPPPSPRPWVQVTDLGDEALFLGGSYAMLLPAVAVAVARNSSSSICARRNCIYITRNSDQGPLLEQRSLMNNSSSCWPLINSSSCWPLINKSSCWFLPSLS</sequence>
<keyword evidence="3" id="KW-1185">Reference proteome</keyword>
<reference evidence="2" key="1">
    <citation type="journal article" date="2023" name="GigaByte">
        <title>Genome assembly of the bearded iris, Iris pallida Lam.</title>
        <authorList>
            <person name="Bruccoleri R.E."/>
            <person name="Oakeley E.J."/>
            <person name="Faust A.M.E."/>
            <person name="Altorfer M."/>
            <person name="Dessus-Babus S."/>
            <person name="Burckhardt D."/>
            <person name="Oertli M."/>
            <person name="Naumann U."/>
            <person name="Petersen F."/>
            <person name="Wong J."/>
        </authorList>
    </citation>
    <scope>NUCLEOTIDE SEQUENCE</scope>
    <source>
        <strain evidence="2">GSM-AAB239-AS_SAM_17_03QT</strain>
    </source>
</reference>
<dbReference type="InterPro" id="IPR005174">
    <property type="entry name" value="KIB1-4_b-propeller"/>
</dbReference>
<evidence type="ECO:0000313" key="3">
    <source>
        <dbReference type="Proteomes" id="UP001140949"/>
    </source>
</evidence>
<proteinExistence type="predicted"/>
<accession>A0AAX6DMQ2</accession>
<name>A0AAX6DMQ2_IRIPA</name>
<organism evidence="2 3">
    <name type="scientific">Iris pallida</name>
    <name type="common">Sweet iris</name>
    <dbReference type="NCBI Taxonomy" id="29817"/>
    <lineage>
        <taxon>Eukaryota</taxon>
        <taxon>Viridiplantae</taxon>
        <taxon>Streptophyta</taxon>
        <taxon>Embryophyta</taxon>
        <taxon>Tracheophyta</taxon>
        <taxon>Spermatophyta</taxon>
        <taxon>Magnoliopsida</taxon>
        <taxon>Liliopsida</taxon>
        <taxon>Asparagales</taxon>
        <taxon>Iridaceae</taxon>
        <taxon>Iridoideae</taxon>
        <taxon>Irideae</taxon>
        <taxon>Iris</taxon>
    </lineage>
</organism>
<dbReference type="Pfam" id="PF03478">
    <property type="entry name" value="Beta-prop_KIB1-4"/>
    <property type="match status" value="1"/>
</dbReference>
<dbReference type="Proteomes" id="UP001140949">
    <property type="component" value="Unassembled WGS sequence"/>
</dbReference>
<evidence type="ECO:0000259" key="1">
    <source>
        <dbReference type="Pfam" id="PF03478"/>
    </source>
</evidence>
<feature type="domain" description="KIB1-4 beta-propeller" evidence="1">
    <location>
        <begin position="91"/>
        <end position="349"/>
    </location>
</feature>
<evidence type="ECO:0000313" key="2">
    <source>
        <dbReference type="EMBL" id="KAJ6793026.1"/>
    </source>
</evidence>
<comment type="caution">
    <text evidence="2">The sequence shown here is derived from an EMBL/GenBank/DDBJ whole genome shotgun (WGS) entry which is preliminary data.</text>
</comment>
<dbReference type="AlphaFoldDB" id="A0AAX6DMQ2"/>
<protein>
    <submittedName>
        <fullName evidence="2">F-box protein</fullName>
    </submittedName>
</protein>
<gene>
    <name evidence="2" type="ORF">M6B38_112405</name>
</gene>